<dbReference type="InterPro" id="IPR050327">
    <property type="entry name" value="Proton-linked_MCT"/>
</dbReference>
<evidence type="ECO:0000313" key="7">
    <source>
        <dbReference type="EMBL" id="KAK3176619.1"/>
    </source>
</evidence>
<accession>A0AAD9ZH97</accession>
<organism evidence="7 8">
    <name type="scientific">Lepraria neglecta</name>
    <dbReference type="NCBI Taxonomy" id="209136"/>
    <lineage>
        <taxon>Eukaryota</taxon>
        <taxon>Fungi</taxon>
        <taxon>Dikarya</taxon>
        <taxon>Ascomycota</taxon>
        <taxon>Pezizomycotina</taxon>
        <taxon>Lecanoromycetes</taxon>
        <taxon>OSLEUM clade</taxon>
        <taxon>Lecanoromycetidae</taxon>
        <taxon>Lecanorales</taxon>
        <taxon>Lecanorineae</taxon>
        <taxon>Stereocaulaceae</taxon>
        <taxon>Lepraria</taxon>
    </lineage>
</organism>
<dbReference type="SUPFAM" id="SSF103473">
    <property type="entry name" value="MFS general substrate transporter"/>
    <property type="match status" value="1"/>
</dbReference>
<feature type="transmembrane region" description="Helical" evidence="6">
    <location>
        <begin position="210"/>
        <end position="231"/>
    </location>
</feature>
<dbReference type="PANTHER" id="PTHR11360">
    <property type="entry name" value="MONOCARBOXYLATE TRANSPORTER"/>
    <property type="match status" value="1"/>
</dbReference>
<evidence type="ECO:0008006" key="9">
    <source>
        <dbReference type="Google" id="ProtNLM"/>
    </source>
</evidence>
<sequence length="755" mass="82733">METALQVDLAKPEAPAEQVLESALGQIPSQSTLARDKSPSHRPSNNEKQPIRGRSETTNQVRLGPKYSQGRRSRSVSTQGVSNEAPENGHFDETTNAYTLQPVDEGFGAWSYVASAFAMFIVVWGFPQSFPIFQTYLSTGESAKHTDSVILAFLAPGLQDIEEGIMFQILPKAARHRRTLVLVGISIMMLSLLLASCAAEAWQIVLTQGILYGIGGIFLNFVHVSIFSEWFDKKKGQAMGLIWLGYRVGGLASGGFRNCLFSFYSEVSGQNSELFTAIHSLFSFFDGVAILSVGPVGTALLKLSPELEIGAYAIGRYKAVVMPQLRATFTDAYDNNAMELGSIRRVPSIPFLDEGASGPSSLRSSLDSSYCKCQGCDVHIYDDAPAAPSESPARTSQRLNTSSWYGGLGEFEDLKEHLKEIAKIHLGGHKCLDLESRSRQALGGPTDAGDDGKCRHHMASDTDLVRGKTNTYMVLLAADKISNGYLLAHSTIITNFVGPHRLAQEVGSIYVERVLEGHSLGHQTLGCVWLLAFAILRTTAEQLDFAFDIFDPTDAPPSMHNIPQLNDLPEILEKSNRLARIDRYLSGLEEFQSFFSSVRQLLSVEAAPETGDNQLGFRSTDVTKSADFEAARAQEKIQQEQRLCQTYMRQYDTLVQLVISYSATQITERLDAGRKLGEQFAKIGMFLAALAGIVAPMSLLTGFYGMNVKEFVPGTSTTLFEFWQIGIPVLLLTTSCIATTAIWMINNASRVAGKK</sequence>
<dbReference type="GO" id="GO:0016020">
    <property type="term" value="C:membrane"/>
    <property type="evidence" value="ECO:0007669"/>
    <property type="project" value="UniProtKB-SubCell"/>
</dbReference>
<evidence type="ECO:0000256" key="6">
    <source>
        <dbReference type="SAM" id="Phobius"/>
    </source>
</evidence>
<dbReference type="SUPFAM" id="SSF144083">
    <property type="entry name" value="Magnesium transport protein CorA, transmembrane region"/>
    <property type="match status" value="1"/>
</dbReference>
<dbReference type="AlphaFoldDB" id="A0AAD9ZH97"/>
<keyword evidence="8" id="KW-1185">Reference proteome</keyword>
<dbReference type="InterPro" id="IPR045863">
    <property type="entry name" value="CorA_TM1_TM2"/>
</dbReference>
<dbReference type="PANTHER" id="PTHR11360:SF287">
    <property type="entry name" value="MFS MONOCARBOXYLATE TRANSPORTER"/>
    <property type="match status" value="1"/>
</dbReference>
<keyword evidence="3 6" id="KW-1133">Transmembrane helix</keyword>
<comment type="subcellular location">
    <subcellularLocation>
        <location evidence="1">Membrane</location>
        <topology evidence="1">Multi-pass membrane protein</topology>
    </subcellularLocation>
</comment>
<protein>
    <recommendedName>
        <fullName evidence="9">MFS general substrate transporter</fullName>
    </recommendedName>
</protein>
<dbReference type="InterPro" id="IPR036259">
    <property type="entry name" value="MFS_trans_sf"/>
</dbReference>
<dbReference type="Gene3D" id="1.20.58.340">
    <property type="entry name" value="Magnesium transport protein CorA, transmembrane region"/>
    <property type="match status" value="1"/>
</dbReference>
<keyword evidence="4 6" id="KW-0472">Membrane</keyword>
<dbReference type="InterPro" id="IPR002523">
    <property type="entry name" value="MgTranspt_CorA/ZnTranspt_ZntB"/>
</dbReference>
<dbReference type="Proteomes" id="UP001276659">
    <property type="component" value="Unassembled WGS sequence"/>
</dbReference>
<keyword evidence="2 6" id="KW-0812">Transmembrane</keyword>
<name>A0AAD9ZH97_9LECA</name>
<feature type="transmembrane region" description="Helical" evidence="6">
    <location>
        <begin position="683"/>
        <end position="705"/>
    </location>
</feature>
<dbReference type="Pfam" id="PF01544">
    <property type="entry name" value="CorA"/>
    <property type="match status" value="1"/>
</dbReference>
<evidence type="ECO:0000256" key="3">
    <source>
        <dbReference type="ARBA" id="ARBA00022989"/>
    </source>
</evidence>
<reference evidence="7" key="1">
    <citation type="submission" date="2022-11" db="EMBL/GenBank/DDBJ databases">
        <title>Chromosomal genome sequence assembly and mating type (MAT) locus characterization of the leprose asexual lichenized fungus Lepraria neglecta (Nyl.) Erichsen.</title>
        <authorList>
            <person name="Allen J.L."/>
            <person name="Pfeffer B."/>
        </authorList>
    </citation>
    <scope>NUCLEOTIDE SEQUENCE</scope>
    <source>
        <strain evidence="7">Allen 5258</strain>
    </source>
</reference>
<comment type="caution">
    <text evidence="7">The sequence shown here is derived from an EMBL/GenBank/DDBJ whole genome shotgun (WGS) entry which is preliminary data.</text>
</comment>
<feature type="transmembrane region" description="Helical" evidence="6">
    <location>
        <begin position="180"/>
        <end position="204"/>
    </location>
</feature>
<feature type="region of interest" description="Disordered" evidence="5">
    <location>
        <begin position="1"/>
        <end position="93"/>
    </location>
</feature>
<evidence type="ECO:0000313" key="8">
    <source>
        <dbReference type="Proteomes" id="UP001276659"/>
    </source>
</evidence>
<feature type="transmembrane region" description="Helical" evidence="6">
    <location>
        <begin position="107"/>
        <end position="126"/>
    </location>
</feature>
<evidence type="ECO:0000256" key="1">
    <source>
        <dbReference type="ARBA" id="ARBA00004141"/>
    </source>
</evidence>
<gene>
    <name evidence="7" type="ORF">OEA41_007942</name>
</gene>
<evidence type="ECO:0000256" key="2">
    <source>
        <dbReference type="ARBA" id="ARBA00022692"/>
    </source>
</evidence>
<evidence type="ECO:0000256" key="5">
    <source>
        <dbReference type="SAM" id="MobiDB-lite"/>
    </source>
</evidence>
<dbReference type="Gene3D" id="1.20.1250.20">
    <property type="entry name" value="MFS general substrate transporter like domains"/>
    <property type="match status" value="1"/>
</dbReference>
<feature type="transmembrane region" description="Helical" evidence="6">
    <location>
        <begin position="725"/>
        <end position="745"/>
    </location>
</feature>
<dbReference type="EMBL" id="JASNWA010000004">
    <property type="protein sequence ID" value="KAK3176619.1"/>
    <property type="molecule type" value="Genomic_DNA"/>
</dbReference>
<evidence type="ECO:0000256" key="4">
    <source>
        <dbReference type="ARBA" id="ARBA00023136"/>
    </source>
</evidence>
<proteinExistence type="predicted"/>